<dbReference type="Proteomes" id="UP000683360">
    <property type="component" value="Unassembled WGS sequence"/>
</dbReference>
<dbReference type="GO" id="GO:0015074">
    <property type="term" value="P:DNA integration"/>
    <property type="evidence" value="ECO:0007669"/>
    <property type="project" value="InterPro"/>
</dbReference>
<dbReference type="Gene3D" id="3.10.10.10">
    <property type="entry name" value="HIV Type 1 Reverse Transcriptase, subunit A, domain 1"/>
    <property type="match status" value="1"/>
</dbReference>
<dbReference type="PANTHER" id="PTHR37984">
    <property type="entry name" value="PROTEIN CBG26694"/>
    <property type="match status" value="1"/>
</dbReference>
<dbReference type="InterPro" id="IPR000477">
    <property type="entry name" value="RT_dom"/>
</dbReference>
<dbReference type="PROSITE" id="PS50158">
    <property type="entry name" value="ZF_CCHC"/>
    <property type="match status" value="2"/>
</dbReference>
<feature type="compositionally biased region" description="Basic and acidic residues" evidence="5">
    <location>
        <begin position="1160"/>
        <end position="1173"/>
    </location>
</feature>
<evidence type="ECO:0000256" key="5">
    <source>
        <dbReference type="SAM" id="MobiDB-lite"/>
    </source>
</evidence>
<keyword evidence="4" id="KW-0862">Zinc</keyword>
<dbReference type="Pfam" id="PF00078">
    <property type="entry name" value="RVT_1"/>
    <property type="match status" value="1"/>
</dbReference>
<dbReference type="PANTHER" id="PTHR37984:SF14">
    <property type="entry name" value="RIBONUCLEASE H"/>
    <property type="match status" value="1"/>
</dbReference>
<dbReference type="Gene3D" id="3.30.420.10">
    <property type="entry name" value="Ribonuclease H-like superfamily/Ribonuclease H"/>
    <property type="match status" value="1"/>
</dbReference>
<organism evidence="9 10">
    <name type="scientific">Mytilus edulis</name>
    <name type="common">Blue mussel</name>
    <dbReference type="NCBI Taxonomy" id="6550"/>
    <lineage>
        <taxon>Eukaryota</taxon>
        <taxon>Metazoa</taxon>
        <taxon>Spiralia</taxon>
        <taxon>Lophotrochozoa</taxon>
        <taxon>Mollusca</taxon>
        <taxon>Bivalvia</taxon>
        <taxon>Autobranchia</taxon>
        <taxon>Pteriomorphia</taxon>
        <taxon>Mytilida</taxon>
        <taxon>Mytiloidea</taxon>
        <taxon>Mytilidae</taxon>
        <taxon>Mytilinae</taxon>
        <taxon>Mytilus</taxon>
    </lineage>
</organism>
<evidence type="ECO:0000313" key="9">
    <source>
        <dbReference type="EMBL" id="CAG2236012.1"/>
    </source>
</evidence>
<name>A0A8S3U5R0_MYTED</name>
<dbReference type="InterPro" id="IPR041577">
    <property type="entry name" value="RT_RNaseH_2"/>
</dbReference>
<keyword evidence="10" id="KW-1185">Reference proteome</keyword>
<evidence type="ECO:0000259" key="8">
    <source>
        <dbReference type="PROSITE" id="PS50994"/>
    </source>
</evidence>
<dbReference type="PROSITE" id="PS50878">
    <property type="entry name" value="RT_POL"/>
    <property type="match status" value="1"/>
</dbReference>
<dbReference type="InterPro" id="IPR036397">
    <property type="entry name" value="RNaseH_sf"/>
</dbReference>
<dbReference type="GO" id="GO:0004190">
    <property type="term" value="F:aspartic-type endopeptidase activity"/>
    <property type="evidence" value="ECO:0007669"/>
    <property type="project" value="UniProtKB-KW"/>
</dbReference>
<dbReference type="InterPro" id="IPR043502">
    <property type="entry name" value="DNA/RNA_pol_sf"/>
</dbReference>
<dbReference type="Gene3D" id="1.10.340.70">
    <property type="match status" value="1"/>
</dbReference>
<dbReference type="Pfam" id="PF17919">
    <property type="entry name" value="RT_RNaseH_2"/>
    <property type="match status" value="1"/>
</dbReference>
<evidence type="ECO:0000256" key="1">
    <source>
        <dbReference type="ARBA" id="ARBA00022670"/>
    </source>
</evidence>
<sequence length="1199" mass="136790">MAAFGLIGKIDPFDETIEPWDSYVERLDQYFVANEIDGNKKVPALLCLIGGKLYSLLRDLTFPDKPSEKTFDVLVKLLKDHLAPKPLQASERFRFDKRDQKEGESIQDYVAQLRKLSLHCGFNADLKEKLRDRIVCGLKNPNIQKRLLSEKDLTYDKAVDIGVAMETASKDATELQAKHRTEGVNKMSARKSKFQPQHNKGNSRCYRCNNTGHSPFDCKFKNAICHNCNKTGHIKKACMSKSKKPQSRKFENKKSVHAIEEDSDSDNCIASLETFEMNNIKSSKDVMWVTPTVEGVTLKMELDTKVHYKGETHALPLYVVPKGGLDWNEIREVHDNSSPKYIKARTVPFSLRAKVEAELDRLEKEGTLNKVQHSEWATPIVPVLKKNGNVRICGDFKVTLNPMLNVDQYPLPKIDDIFANLNGGIQYTKMDLKQAYLQLEVDEDCKDLLTINTHRGLYRYNRMAFGIASAPAIWQRTIEQILSGIPGTQCLLDDMIITGSTDEEHLNNLESVLKRLSQYGLKANIDKCEFFKDSVTFCGHVIDKHGLHKTPDKIEAIRNAPAPENVSQLKSILGLINYYAKFLPDLSATLSPLHNLLRKDITWRWTKECQEAFDKVKDLVTSDMILTHFNPELPVTLACDASPYGLGAVISHRYPNGSDRPIAFASRSLAPAEKNYSQIDKEALGIIWGIKKFHSYLYGRKFKLITDHQPLIYIQPSERRYEYEIEFRGTAKHANADSLSRLPLKSTEVDTSLKMVESFHIAQMEAIPVSNKQVQQETRNDRVLGLITTFTQDGWNTIHKDGEYAPYYSRRNELTVHQGCLMWGVRVIIPNKLRSQVLGQIHEGHLGVVKMKALARSFVWWPGIDQDIEKLAKACNGCQLNQNSPKGAPLNAWEWPSKPWDRVHIDFAGPFLGSMFLIMVDAHSKWPEVIKMKNITSESTINVLRTIFSRNGIPSRIVSDNGPQFTSQEFENFMQLNGIKHIRSAPYHPSTNGLAERFVQTFKQAMKSSSNDSGTVSKKLAQFLLAYRNTKHSTTNETPAKLMIGRDLKTRMNLLRPNIENQVQTKQEEMCDRRKTYQREFNDGQSVVVRDYRNKNKWTPGTISTKTGPVSYQVQIDPTTIWRRHADQIIDSNISSTEQSISEQTTLDNHISSEHVNPTENEHRPQKPEEHKSNQPTTPVKRYPTRERKSNKLKDFIYN</sequence>
<dbReference type="FunFam" id="3.30.70.270:FF:000026">
    <property type="entry name" value="Transposon Ty3-G Gag-Pol polyprotein"/>
    <property type="match status" value="1"/>
</dbReference>
<dbReference type="Gene3D" id="4.10.60.10">
    <property type="entry name" value="Zinc finger, CCHC-type"/>
    <property type="match status" value="1"/>
</dbReference>
<evidence type="ECO:0000313" key="10">
    <source>
        <dbReference type="Proteomes" id="UP000683360"/>
    </source>
</evidence>
<feature type="compositionally biased region" description="Polar residues" evidence="5">
    <location>
        <begin position="1147"/>
        <end position="1159"/>
    </location>
</feature>
<dbReference type="GO" id="GO:0003677">
    <property type="term" value="F:DNA binding"/>
    <property type="evidence" value="ECO:0007669"/>
    <property type="project" value="UniProtKB-KW"/>
</dbReference>
<keyword evidence="2" id="KW-0064">Aspartyl protease</keyword>
<evidence type="ECO:0000256" key="3">
    <source>
        <dbReference type="ARBA" id="ARBA00023125"/>
    </source>
</evidence>
<dbReference type="Pfam" id="PF17921">
    <property type="entry name" value="Integrase_H2C2"/>
    <property type="match status" value="1"/>
</dbReference>
<dbReference type="InterPro" id="IPR001878">
    <property type="entry name" value="Znf_CCHC"/>
</dbReference>
<evidence type="ECO:0000259" key="6">
    <source>
        <dbReference type="PROSITE" id="PS50158"/>
    </source>
</evidence>
<dbReference type="GO" id="GO:0006508">
    <property type="term" value="P:proteolysis"/>
    <property type="evidence" value="ECO:0007669"/>
    <property type="project" value="UniProtKB-KW"/>
</dbReference>
<keyword evidence="2" id="KW-0378">Hydrolase</keyword>
<dbReference type="Gene3D" id="3.30.70.270">
    <property type="match status" value="2"/>
</dbReference>
<evidence type="ECO:0000256" key="2">
    <source>
        <dbReference type="ARBA" id="ARBA00022750"/>
    </source>
</evidence>
<dbReference type="AlphaFoldDB" id="A0A8S3U5R0"/>
<dbReference type="SUPFAM" id="SSF57756">
    <property type="entry name" value="Retrovirus zinc finger-like domains"/>
    <property type="match status" value="1"/>
</dbReference>
<keyword evidence="4" id="KW-0863">Zinc-finger</keyword>
<dbReference type="InterPro" id="IPR036875">
    <property type="entry name" value="Znf_CCHC_sf"/>
</dbReference>
<protein>
    <submittedName>
        <fullName evidence="9">Uncharacterized protein K02A2.6</fullName>
    </submittedName>
</protein>
<dbReference type="InterPro" id="IPR043128">
    <property type="entry name" value="Rev_trsase/Diguanyl_cyclase"/>
</dbReference>
<dbReference type="Pfam" id="PF00665">
    <property type="entry name" value="rve"/>
    <property type="match status" value="1"/>
</dbReference>
<feature type="region of interest" description="Disordered" evidence="5">
    <location>
        <begin position="1136"/>
        <end position="1199"/>
    </location>
</feature>
<feature type="domain" description="Reverse transcriptase" evidence="7">
    <location>
        <begin position="364"/>
        <end position="542"/>
    </location>
</feature>
<feature type="domain" description="CCHC-type" evidence="6">
    <location>
        <begin position="204"/>
        <end position="219"/>
    </location>
</feature>
<gene>
    <name evidence="9" type="ORF">MEDL_48558</name>
</gene>
<dbReference type="SUPFAM" id="SSF53098">
    <property type="entry name" value="Ribonuclease H-like"/>
    <property type="match status" value="1"/>
</dbReference>
<dbReference type="OrthoDB" id="6143739at2759"/>
<evidence type="ECO:0000256" key="4">
    <source>
        <dbReference type="PROSITE-ProRule" id="PRU00047"/>
    </source>
</evidence>
<dbReference type="CDD" id="cd01647">
    <property type="entry name" value="RT_LTR"/>
    <property type="match status" value="1"/>
</dbReference>
<dbReference type="CDD" id="cd09274">
    <property type="entry name" value="RNase_HI_RT_Ty3"/>
    <property type="match status" value="1"/>
</dbReference>
<dbReference type="InterPro" id="IPR041588">
    <property type="entry name" value="Integrase_H2C2"/>
</dbReference>
<feature type="domain" description="CCHC-type" evidence="6">
    <location>
        <begin position="225"/>
        <end position="238"/>
    </location>
</feature>
<dbReference type="FunFam" id="1.10.340.70:FF:000003">
    <property type="entry name" value="Protein CBG25708"/>
    <property type="match status" value="1"/>
</dbReference>
<feature type="compositionally biased region" description="Low complexity" evidence="5">
    <location>
        <begin position="1136"/>
        <end position="1146"/>
    </location>
</feature>
<dbReference type="EMBL" id="CAJPWZ010002337">
    <property type="protein sequence ID" value="CAG2236012.1"/>
    <property type="molecule type" value="Genomic_DNA"/>
</dbReference>
<dbReference type="FunFam" id="3.30.420.10:FF:000063">
    <property type="entry name" value="Retrovirus-related Pol polyprotein from transposon 297-like Protein"/>
    <property type="match status" value="1"/>
</dbReference>
<keyword evidence="3" id="KW-0238">DNA-binding</keyword>
<dbReference type="SUPFAM" id="SSF56672">
    <property type="entry name" value="DNA/RNA polymerases"/>
    <property type="match status" value="1"/>
</dbReference>
<feature type="domain" description="Integrase catalytic" evidence="8">
    <location>
        <begin position="895"/>
        <end position="1047"/>
    </location>
</feature>
<accession>A0A8S3U5R0</accession>
<comment type="caution">
    <text evidence="9">The sequence shown here is derived from an EMBL/GenBank/DDBJ whole genome shotgun (WGS) entry which is preliminary data.</text>
</comment>
<proteinExistence type="predicted"/>
<dbReference type="GO" id="GO:0008270">
    <property type="term" value="F:zinc ion binding"/>
    <property type="evidence" value="ECO:0007669"/>
    <property type="project" value="UniProtKB-KW"/>
</dbReference>
<keyword evidence="4" id="KW-0479">Metal-binding</keyword>
<keyword evidence="1" id="KW-0645">Protease</keyword>
<evidence type="ECO:0000259" key="7">
    <source>
        <dbReference type="PROSITE" id="PS50878"/>
    </source>
</evidence>
<dbReference type="SMART" id="SM00343">
    <property type="entry name" value="ZnF_C2HC"/>
    <property type="match status" value="2"/>
</dbReference>
<dbReference type="PROSITE" id="PS50994">
    <property type="entry name" value="INTEGRASE"/>
    <property type="match status" value="1"/>
</dbReference>
<dbReference type="InterPro" id="IPR050951">
    <property type="entry name" value="Retrovirus_Pol_polyprotein"/>
</dbReference>
<feature type="compositionally biased region" description="Basic and acidic residues" evidence="5">
    <location>
        <begin position="1184"/>
        <end position="1199"/>
    </location>
</feature>
<reference evidence="9" key="1">
    <citation type="submission" date="2021-03" db="EMBL/GenBank/DDBJ databases">
        <authorList>
            <person name="Bekaert M."/>
        </authorList>
    </citation>
    <scope>NUCLEOTIDE SEQUENCE</scope>
</reference>
<dbReference type="InterPro" id="IPR012337">
    <property type="entry name" value="RNaseH-like_sf"/>
</dbReference>
<dbReference type="InterPro" id="IPR001584">
    <property type="entry name" value="Integrase_cat-core"/>
</dbReference>